<dbReference type="VEuPathDB" id="AmoebaDB:DICPUDRAFT_94710"/>
<sequence length="637" mass="72998">MITSKKILFLFLILFFINGVVVDSRIVSKKQPTVYVTKDKIPIYMNSYRLDLSIYDYYKLPFLKPEGDITYKQSFFEKLSGDLKSSSIYQIEFNLKKNYEVGSANFTKDNIKELKKLIDKEYRIHFFVDDLPIGEYFVDNSLVTGSENLSSSESSANETTINYDNTEKNHILLGYPIGFKVDDRYFINNYLSFRINISKVSDLKDEMEAKSGSKEAYTEYIIQSVYIEPYSVNKTDAFELDEDKVDSYSGILKTPFSYAVHFNTVKGRVDQRWSLYYVESPSDTPISILSVVVVLAFSSIIVLIFLNIFRAKTYQTLGFEDGGWKSIYADVFRSPHNFMTFSIIVGFGAQIAVTIFILMVFSVAGLLSIANPGGLATASMVVFAFSALFNGYSSMRVYIMLGGTRKLYNSVVTITLIPLIVLVLIFIGYFQIWGNGFVYAPTAGSVFFVLAMWILVSMPCSLISSYFVKTWPPPGYPVRTNPIPRFIPQQKWYQNPYLHMLLGGAITFSIIYTELYYFLTSFVLGEHYEYSTSFSITFISMVVLILELNMILEYYQLSIENYNWWWRSLVRPATTGLYTFIYCIYFGASNIGSSGAGFYYFIFSLVFSILMSLFCSSIGFIGNLWFMKKIYSTLHFD</sequence>
<feature type="transmembrane region" description="Helical" evidence="7">
    <location>
        <begin position="573"/>
        <end position="592"/>
    </location>
</feature>
<evidence type="ECO:0000256" key="6">
    <source>
        <dbReference type="ARBA" id="ARBA00023136"/>
    </source>
</evidence>
<dbReference type="STRING" id="5786.F0ZMP2"/>
<dbReference type="InterPro" id="IPR004240">
    <property type="entry name" value="EMP70"/>
</dbReference>
<dbReference type="GeneID" id="10499136"/>
<keyword evidence="4 7" id="KW-0732">Signal</keyword>
<feature type="transmembrane region" description="Helical" evidence="7">
    <location>
        <begin position="375"/>
        <end position="395"/>
    </location>
</feature>
<name>F0ZMP2_DICPU</name>
<keyword evidence="6 7" id="KW-0472">Membrane</keyword>
<feature type="transmembrane region" description="Helical" evidence="7">
    <location>
        <begin position="343"/>
        <end position="369"/>
    </location>
</feature>
<dbReference type="RefSeq" id="XP_003288693.1">
    <property type="nucleotide sequence ID" value="XM_003288645.1"/>
</dbReference>
<comment type="subcellular location">
    <subcellularLocation>
        <location evidence="1">Membrane</location>
        <topology evidence="1">Multi-pass membrane protein</topology>
    </subcellularLocation>
</comment>
<evidence type="ECO:0000256" key="4">
    <source>
        <dbReference type="ARBA" id="ARBA00022729"/>
    </source>
</evidence>
<dbReference type="FunCoup" id="F0ZMP2">
    <property type="interactions" value="492"/>
</dbReference>
<dbReference type="Pfam" id="PF02990">
    <property type="entry name" value="EMP70"/>
    <property type="match status" value="1"/>
</dbReference>
<evidence type="ECO:0000313" key="9">
    <source>
        <dbReference type="Proteomes" id="UP000001064"/>
    </source>
</evidence>
<dbReference type="PANTHER" id="PTHR10766:SF35">
    <property type="entry name" value="PHAGOCYTIC RECEPTOR 1C-RELATED"/>
    <property type="match status" value="1"/>
</dbReference>
<evidence type="ECO:0000256" key="7">
    <source>
        <dbReference type="RuleBase" id="RU363079"/>
    </source>
</evidence>
<dbReference type="AlphaFoldDB" id="F0ZMP2"/>
<dbReference type="eggNOG" id="KOG1278">
    <property type="taxonomic scope" value="Eukaryota"/>
</dbReference>
<feature type="transmembrane region" description="Helical" evidence="7">
    <location>
        <begin position="286"/>
        <end position="309"/>
    </location>
</feature>
<feature type="signal peptide" evidence="7">
    <location>
        <begin position="1"/>
        <end position="22"/>
    </location>
</feature>
<dbReference type="InParanoid" id="F0ZMP2"/>
<feature type="transmembrane region" description="Helical" evidence="7">
    <location>
        <begin position="598"/>
        <end position="626"/>
    </location>
</feature>
<feature type="transmembrane region" description="Helical" evidence="7">
    <location>
        <begin position="436"/>
        <end position="456"/>
    </location>
</feature>
<dbReference type="KEGG" id="dpp:DICPUDRAFT_94710"/>
<protein>
    <recommendedName>
        <fullName evidence="7">Transmembrane 9 superfamily member</fullName>
    </recommendedName>
</protein>
<dbReference type="PANTHER" id="PTHR10766">
    <property type="entry name" value="TRANSMEMBRANE 9 SUPERFAMILY PROTEIN"/>
    <property type="match status" value="1"/>
</dbReference>
<dbReference type="OrthoDB" id="1666796at2759"/>
<comment type="similarity">
    <text evidence="2 7">Belongs to the nonaspanin (TM9SF) (TC 9.A.2) family.</text>
</comment>
<evidence type="ECO:0000256" key="2">
    <source>
        <dbReference type="ARBA" id="ARBA00005227"/>
    </source>
</evidence>
<keyword evidence="9" id="KW-1185">Reference proteome</keyword>
<accession>F0ZMP2</accession>
<feature type="transmembrane region" description="Helical" evidence="7">
    <location>
        <begin position="497"/>
        <end position="518"/>
    </location>
</feature>
<dbReference type="EMBL" id="GL871083">
    <property type="protein sequence ID" value="EGC34778.1"/>
    <property type="molecule type" value="Genomic_DNA"/>
</dbReference>
<evidence type="ECO:0000313" key="8">
    <source>
        <dbReference type="EMBL" id="EGC34778.1"/>
    </source>
</evidence>
<feature type="chain" id="PRO_5007361312" description="Transmembrane 9 superfamily member" evidence="7">
    <location>
        <begin position="23"/>
        <end position="637"/>
    </location>
</feature>
<dbReference type="GO" id="GO:0016020">
    <property type="term" value="C:membrane"/>
    <property type="evidence" value="ECO:0000318"/>
    <property type="project" value="GO_Central"/>
</dbReference>
<organism evidence="8 9">
    <name type="scientific">Dictyostelium purpureum</name>
    <name type="common">Slime mold</name>
    <dbReference type="NCBI Taxonomy" id="5786"/>
    <lineage>
        <taxon>Eukaryota</taxon>
        <taxon>Amoebozoa</taxon>
        <taxon>Evosea</taxon>
        <taxon>Eumycetozoa</taxon>
        <taxon>Dictyostelia</taxon>
        <taxon>Dictyosteliales</taxon>
        <taxon>Dictyosteliaceae</taxon>
        <taxon>Dictyostelium</taxon>
    </lineage>
</organism>
<proteinExistence type="inferred from homology"/>
<evidence type="ECO:0000256" key="1">
    <source>
        <dbReference type="ARBA" id="ARBA00004141"/>
    </source>
</evidence>
<feature type="transmembrane region" description="Helical" evidence="7">
    <location>
        <begin position="407"/>
        <end position="430"/>
    </location>
</feature>
<keyword evidence="5 7" id="KW-1133">Transmembrane helix</keyword>
<dbReference type="Proteomes" id="UP000001064">
    <property type="component" value="Unassembled WGS sequence"/>
</dbReference>
<keyword evidence="3 7" id="KW-0812">Transmembrane</keyword>
<evidence type="ECO:0000256" key="3">
    <source>
        <dbReference type="ARBA" id="ARBA00022692"/>
    </source>
</evidence>
<feature type="transmembrane region" description="Helical" evidence="7">
    <location>
        <begin position="530"/>
        <end position="552"/>
    </location>
</feature>
<dbReference type="GO" id="GO:0072657">
    <property type="term" value="P:protein localization to membrane"/>
    <property type="evidence" value="ECO:0000318"/>
    <property type="project" value="GO_Central"/>
</dbReference>
<reference evidence="9" key="1">
    <citation type="journal article" date="2011" name="Genome Biol.">
        <title>Comparative genomics of the social amoebae Dictyostelium discoideum and Dictyostelium purpureum.</title>
        <authorList>
            <consortium name="US DOE Joint Genome Institute (JGI-PGF)"/>
            <person name="Sucgang R."/>
            <person name="Kuo A."/>
            <person name="Tian X."/>
            <person name="Salerno W."/>
            <person name="Parikh A."/>
            <person name="Feasley C.L."/>
            <person name="Dalin E."/>
            <person name="Tu H."/>
            <person name="Huang E."/>
            <person name="Barry K."/>
            <person name="Lindquist E."/>
            <person name="Shapiro H."/>
            <person name="Bruce D."/>
            <person name="Schmutz J."/>
            <person name="Salamov A."/>
            <person name="Fey P."/>
            <person name="Gaudet P."/>
            <person name="Anjard C."/>
            <person name="Babu M.M."/>
            <person name="Basu S."/>
            <person name="Bushmanova Y."/>
            <person name="van der Wel H."/>
            <person name="Katoh-Kurasawa M."/>
            <person name="Dinh C."/>
            <person name="Coutinho P.M."/>
            <person name="Saito T."/>
            <person name="Elias M."/>
            <person name="Schaap P."/>
            <person name="Kay R.R."/>
            <person name="Henrissat B."/>
            <person name="Eichinger L."/>
            <person name="Rivero F."/>
            <person name="Putnam N.H."/>
            <person name="West C.M."/>
            <person name="Loomis W.F."/>
            <person name="Chisholm R.L."/>
            <person name="Shaulsky G."/>
            <person name="Strassmann J.E."/>
            <person name="Queller D.C."/>
            <person name="Kuspa A."/>
            <person name="Grigoriev I.V."/>
        </authorList>
    </citation>
    <scope>NUCLEOTIDE SEQUENCE [LARGE SCALE GENOMIC DNA]</scope>
    <source>
        <strain evidence="9">QSDP1</strain>
    </source>
</reference>
<dbReference type="OMA" id="WKSIYAD"/>
<evidence type="ECO:0000256" key="5">
    <source>
        <dbReference type="ARBA" id="ARBA00022989"/>
    </source>
</evidence>
<gene>
    <name evidence="8" type="ORF">DICPUDRAFT_94710</name>
</gene>